<comment type="caution">
    <text evidence="3">The sequence shown here is derived from an EMBL/GenBank/DDBJ whole genome shotgun (WGS) entry which is preliminary data.</text>
</comment>
<dbReference type="PROSITE" id="PS50192">
    <property type="entry name" value="T_SNARE"/>
    <property type="match status" value="1"/>
</dbReference>
<keyword evidence="1" id="KW-1133">Transmembrane helix</keyword>
<dbReference type="Proteomes" id="UP000681722">
    <property type="component" value="Unassembled WGS sequence"/>
</dbReference>
<proteinExistence type="predicted"/>
<protein>
    <recommendedName>
        <fullName evidence="2">t-SNARE coiled-coil homology domain-containing protein</fullName>
    </recommendedName>
</protein>
<evidence type="ECO:0000256" key="1">
    <source>
        <dbReference type="SAM" id="Phobius"/>
    </source>
</evidence>
<reference evidence="3" key="1">
    <citation type="submission" date="2021-02" db="EMBL/GenBank/DDBJ databases">
        <authorList>
            <person name="Nowell W R."/>
        </authorList>
    </citation>
    <scope>NUCLEOTIDE SEQUENCE</scope>
</reference>
<accession>A0A813X9L5</accession>
<evidence type="ECO:0000259" key="2">
    <source>
        <dbReference type="PROSITE" id="PS50192"/>
    </source>
</evidence>
<feature type="transmembrane region" description="Helical" evidence="1">
    <location>
        <begin position="269"/>
        <end position="291"/>
    </location>
</feature>
<evidence type="ECO:0000313" key="3">
    <source>
        <dbReference type="EMBL" id="CAF0867355.1"/>
    </source>
</evidence>
<dbReference type="EMBL" id="CAJOBC010001093">
    <property type="protein sequence ID" value="CAF3654808.1"/>
    <property type="molecule type" value="Genomic_DNA"/>
</dbReference>
<dbReference type="CDD" id="cd15841">
    <property type="entry name" value="SNARE_Qc"/>
    <property type="match status" value="1"/>
</dbReference>
<name>A0A813X9L5_9BILA</name>
<dbReference type="AlphaFoldDB" id="A0A813X9L5"/>
<gene>
    <name evidence="3" type="ORF">GPM918_LOCUS6911</name>
    <name evidence="4" type="ORF">SRO942_LOCUS6911</name>
</gene>
<dbReference type="EMBL" id="CAJNOQ010001093">
    <property type="protein sequence ID" value="CAF0867355.1"/>
    <property type="molecule type" value="Genomic_DNA"/>
</dbReference>
<dbReference type="OrthoDB" id="546861at2759"/>
<sequence length="292" mass="34289">MALKKSYHIESFLNLKNDIEKSFIKIEQLYAQTSKDDNELENLFKNIAWNLEDLEKLNQLPQNNNDDELSQSHHKEIEDENVSLPILDDKISNEFDEEAEDKTLLKREFTHPLETINNRSSKPKQHSIFFYSKENSEPFLLKKTNILNTNFSSSNERIDYVKRMRIRLNYYKNEMMKQENMDIVNLSPSLSTSLSSSRDAILKTQDEQLNTIHSTVLSLKHLTQNINFELDGHVQVLNNLDQNMVHNQNNIEQLTKQTNYFVRNKSDPIAHTLLTILAIVLFFIIIILLLFF</sequence>
<keyword evidence="5" id="KW-1185">Reference proteome</keyword>
<dbReference type="Gene3D" id="1.20.5.110">
    <property type="match status" value="1"/>
</dbReference>
<dbReference type="Proteomes" id="UP000663829">
    <property type="component" value="Unassembled WGS sequence"/>
</dbReference>
<keyword evidence="1" id="KW-0472">Membrane</keyword>
<feature type="domain" description="T-SNARE coiled-coil homology" evidence="2">
    <location>
        <begin position="199"/>
        <end position="261"/>
    </location>
</feature>
<organism evidence="3 5">
    <name type="scientific">Didymodactylos carnosus</name>
    <dbReference type="NCBI Taxonomy" id="1234261"/>
    <lineage>
        <taxon>Eukaryota</taxon>
        <taxon>Metazoa</taxon>
        <taxon>Spiralia</taxon>
        <taxon>Gnathifera</taxon>
        <taxon>Rotifera</taxon>
        <taxon>Eurotatoria</taxon>
        <taxon>Bdelloidea</taxon>
        <taxon>Philodinida</taxon>
        <taxon>Philodinidae</taxon>
        <taxon>Didymodactylos</taxon>
    </lineage>
</organism>
<dbReference type="InterPro" id="IPR000727">
    <property type="entry name" value="T_SNARE_dom"/>
</dbReference>
<dbReference type="SUPFAM" id="SSF58038">
    <property type="entry name" value="SNARE fusion complex"/>
    <property type="match status" value="1"/>
</dbReference>
<evidence type="ECO:0000313" key="4">
    <source>
        <dbReference type="EMBL" id="CAF3654808.1"/>
    </source>
</evidence>
<keyword evidence="1" id="KW-0812">Transmembrane</keyword>
<evidence type="ECO:0000313" key="5">
    <source>
        <dbReference type="Proteomes" id="UP000663829"/>
    </source>
</evidence>